<keyword evidence="1" id="KW-0732">Signal</keyword>
<feature type="signal peptide" evidence="1">
    <location>
        <begin position="1"/>
        <end position="27"/>
    </location>
</feature>
<keyword evidence="3" id="KW-1185">Reference proteome</keyword>
<dbReference type="Proteomes" id="UP001229421">
    <property type="component" value="Unassembled WGS sequence"/>
</dbReference>
<feature type="chain" id="PRO_5042035313" description="Secreted protein" evidence="1">
    <location>
        <begin position="28"/>
        <end position="98"/>
    </location>
</feature>
<comment type="caution">
    <text evidence="2">The sequence shown here is derived from an EMBL/GenBank/DDBJ whole genome shotgun (WGS) entry which is preliminary data.</text>
</comment>
<dbReference type="AlphaFoldDB" id="A0AAD8KPQ3"/>
<sequence length="98" mass="10688">MFKNTKCSSCCTTVLVLLRHNCFGAAAAHQNTQKPTVVAAAQDNVCCGCTTVSAAAHQEFTELVLNLLQVGLHPHTNGFKKERFVLTLYPLTLAFCYL</sequence>
<dbReference type="EMBL" id="JAUHHV010000005">
    <property type="protein sequence ID" value="KAK1423445.1"/>
    <property type="molecule type" value="Genomic_DNA"/>
</dbReference>
<evidence type="ECO:0000313" key="3">
    <source>
        <dbReference type="Proteomes" id="UP001229421"/>
    </source>
</evidence>
<name>A0AAD8KPQ3_TARER</name>
<protein>
    <recommendedName>
        <fullName evidence="4">Secreted protein</fullName>
    </recommendedName>
</protein>
<gene>
    <name evidence="2" type="ORF">QVD17_18748</name>
</gene>
<proteinExistence type="predicted"/>
<evidence type="ECO:0000256" key="1">
    <source>
        <dbReference type="SAM" id="SignalP"/>
    </source>
</evidence>
<organism evidence="2 3">
    <name type="scientific">Tagetes erecta</name>
    <name type="common">African marigold</name>
    <dbReference type="NCBI Taxonomy" id="13708"/>
    <lineage>
        <taxon>Eukaryota</taxon>
        <taxon>Viridiplantae</taxon>
        <taxon>Streptophyta</taxon>
        <taxon>Embryophyta</taxon>
        <taxon>Tracheophyta</taxon>
        <taxon>Spermatophyta</taxon>
        <taxon>Magnoliopsida</taxon>
        <taxon>eudicotyledons</taxon>
        <taxon>Gunneridae</taxon>
        <taxon>Pentapetalae</taxon>
        <taxon>asterids</taxon>
        <taxon>campanulids</taxon>
        <taxon>Asterales</taxon>
        <taxon>Asteraceae</taxon>
        <taxon>Asteroideae</taxon>
        <taxon>Heliantheae alliance</taxon>
        <taxon>Tageteae</taxon>
        <taxon>Tagetes</taxon>
    </lineage>
</organism>
<evidence type="ECO:0008006" key="4">
    <source>
        <dbReference type="Google" id="ProtNLM"/>
    </source>
</evidence>
<reference evidence="2" key="1">
    <citation type="journal article" date="2023" name="bioRxiv">
        <title>Improved chromosome-level genome assembly for marigold (Tagetes erecta).</title>
        <authorList>
            <person name="Jiang F."/>
            <person name="Yuan L."/>
            <person name="Wang S."/>
            <person name="Wang H."/>
            <person name="Xu D."/>
            <person name="Wang A."/>
            <person name="Fan W."/>
        </authorList>
    </citation>
    <scope>NUCLEOTIDE SEQUENCE</scope>
    <source>
        <strain evidence="2">WSJ</strain>
        <tissue evidence="2">Leaf</tissue>
    </source>
</reference>
<accession>A0AAD8KPQ3</accession>
<evidence type="ECO:0000313" key="2">
    <source>
        <dbReference type="EMBL" id="KAK1423445.1"/>
    </source>
</evidence>